<feature type="signal peptide" evidence="1">
    <location>
        <begin position="1"/>
        <end position="16"/>
    </location>
</feature>
<proteinExistence type="predicted"/>
<evidence type="ECO:0000313" key="2">
    <source>
        <dbReference type="EMBL" id="CAF4910171.1"/>
    </source>
</evidence>
<keyword evidence="3" id="KW-1185">Reference proteome</keyword>
<accession>A0A821VP48</accession>
<gene>
    <name evidence="2" type="ORF">PMACD_LOCUS12067</name>
</gene>
<evidence type="ECO:0000313" key="3">
    <source>
        <dbReference type="Proteomes" id="UP000663880"/>
    </source>
</evidence>
<dbReference type="AlphaFoldDB" id="A0A821VP48"/>
<name>A0A821VP48_9NEOP</name>
<keyword evidence="1" id="KW-0732">Signal</keyword>
<dbReference type="Proteomes" id="UP000663880">
    <property type="component" value="Unassembled WGS sequence"/>
</dbReference>
<protein>
    <submittedName>
        <fullName evidence="2">Uncharacterized protein</fullName>
    </submittedName>
</protein>
<organism evidence="2 3">
    <name type="scientific">Pieris macdunnoughi</name>
    <dbReference type="NCBI Taxonomy" id="345717"/>
    <lineage>
        <taxon>Eukaryota</taxon>
        <taxon>Metazoa</taxon>
        <taxon>Ecdysozoa</taxon>
        <taxon>Arthropoda</taxon>
        <taxon>Hexapoda</taxon>
        <taxon>Insecta</taxon>
        <taxon>Pterygota</taxon>
        <taxon>Neoptera</taxon>
        <taxon>Endopterygota</taxon>
        <taxon>Lepidoptera</taxon>
        <taxon>Glossata</taxon>
        <taxon>Ditrysia</taxon>
        <taxon>Papilionoidea</taxon>
        <taxon>Pieridae</taxon>
        <taxon>Pierinae</taxon>
        <taxon>Pieris</taxon>
    </lineage>
</organism>
<dbReference type="EMBL" id="CAJOBZ010000045">
    <property type="protein sequence ID" value="CAF4910171.1"/>
    <property type="molecule type" value="Genomic_DNA"/>
</dbReference>
<reference evidence="2" key="1">
    <citation type="submission" date="2021-02" db="EMBL/GenBank/DDBJ databases">
        <authorList>
            <person name="Steward A R."/>
        </authorList>
    </citation>
    <scope>NUCLEOTIDE SEQUENCE</scope>
</reference>
<evidence type="ECO:0000256" key="1">
    <source>
        <dbReference type="SAM" id="SignalP"/>
    </source>
</evidence>
<dbReference type="OrthoDB" id="5976811at2759"/>
<sequence>MSPILYLLLVSAGCMAHYRGYQGRNLIEKEERHPNEGILVECPVCYNAPWQFNPDNGNPKCNITIGTQRYKKCDRGSYFNEVCGRRDCYRGPGEPCTEKMEEDEYGAKCAFGYDCDFSYHVCTGIGYSISIHDRLSFPRMYPLRINEGENQAKSMLLT</sequence>
<comment type="caution">
    <text evidence="2">The sequence shown here is derived from an EMBL/GenBank/DDBJ whole genome shotgun (WGS) entry which is preliminary data.</text>
</comment>
<feature type="chain" id="PRO_5032765530" evidence="1">
    <location>
        <begin position="17"/>
        <end position="158"/>
    </location>
</feature>